<feature type="domain" description="SGNH hydrolase-type esterase" evidence="1">
    <location>
        <begin position="35"/>
        <end position="175"/>
    </location>
</feature>
<dbReference type="Pfam" id="PF13472">
    <property type="entry name" value="Lipase_GDSL_2"/>
    <property type="match status" value="1"/>
</dbReference>
<accession>A0AA88YIN8</accession>
<dbReference type="Proteomes" id="UP001186944">
    <property type="component" value="Unassembled WGS sequence"/>
</dbReference>
<comment type="caution">
    <text evidence="2">The sequence shown here is derived from an EMBL/GenBank/DDBJ whole genome shotgun (WGS) entry which is preliminary data.</text>
</comment>
<name>A0AA88YIN8_PINIB</name>
<evidence type="ECO:0000313" key="2">
    <source>
        <dbReference type="EMBL" id="KAK3102371.1"/>
    </source>
</evidence>
<proteinExistence type="predicted"/>
<sequence>MADKVLFVGSSHVNRLKSFMEQRGFMDFNFHPPIDCHLFGISGGRLELSSHVRRVEMEISARKPTALIIHIGGNDLDKRDATEDCCHTLCYKLVSLCSMLMQRYNLNRTTILQLMPRTRTRRVSIRVYNDLVLAFNRELKQAVMDHPRIDYWTISGMKKSKKPIYDDGVHFNNIGLFKYYKNVRGAILNSVK</sequence>
<dbReference type="SUPFAM" id="SSF52266">
    <property type="entry name" value="SGNH hydrolase"/>
    <property type="match status" value="1"/>
</dbReference>
<reference evidence="2" key="1">
    <citation type="submission" date="2019-08" db="EMBL/GenBank/DDBJ databases">
        <title>The improved chromosome-level genome for the pearl oyster Pinctada fucata martensii using PacBio sequencing and Hi-C.</title>
        <authorList>
            <person name="Zheng Z."/>
        </authorList>
    </citation>
    <scope>NUCLEOTIDE SEQUENCE</scope>
    <source>
        <strain evidence="2">ZZ-2019</strain>
        <tissue evidence="2">Adductor muscle</tissue>
    </source>
</reference>
<dbReference type="CDD" id="cd00229">
    <property type="entry name" value="SGNH_hydrolase"/>
    <property type="match status" value="1"/>
</dbReference>
<dbReference type="AlphaFoldDB" id="A0AA88YIN8"/>
<dbReference type="EMBL" id="VSWD01000005">
    <property type="protein sequence ID" value="KAK3102371.1"/>
    <property type="molecule type" value="Genomic_DNA"/>
</dbReference>
<keyword evidence="3" id="KW-1185">Reference proteome</keyword>
<dbReference type="InterPro" id="IPR036514">
    <property type="entry name" value="SGNH_hydro_sf"/>
</dbReference>
<dbReference type="InterPro" id="IPR013830">
    <property type="entry name" value="SGNH_hydro"/>
</dbReference>
<gene>
    <name evidence="2" type="ORF">FSP39_010878</name>
</gene>
<dbReference type="Gene3D" id="3.40.50.1110">
    <property type="entry name" value="SGNH hydrolase"/>
    <property type="match status" value="1"/>
</dbReference>
<evidence type="ECO:0000313" key="3">
    <source>
        <dbReference type="Proteomes" id="UP001186944"/>
    </source>
</evidence>
<protein>
    <recommendedName>
        <fullName evidence="1">SGNH hydrolase-type esterase domain-containing protein</fullName>
    </recommendedName>
</protein>
<evidence type="ECO:0000259" key="1">
    <source>
        <dbReference type="Pfam" id="PF13472"/>
    </source>
</evidence>
<organism evidence="2 3">
    <name type="scientific">Pinctada imbricata</name>
    <name type="common">Atlantic pearl-oyster</name>
    <name type="synonym">Pinctada martensii</name>
    <dbReference type="NCBI Taxonomy" id="66713"/>
    <lineage>
        <taxon>Eukaryota</taxon>
        <taxon>Metazoa</taxon>
        <taxon>Spiralia</taxon>
        <taxon>Lophotrochozoa</taxon>
        <taxon>Mollusca</taxon>
        <taxon>Bivalvia</taxon>
        <taxon>Autobranchia</taxon>
        <taxon>Pteriomorphia</taxon>
        <taxon>Pterioida</taxon>
        <taxon>Pterioidea</taxon>
        <taxon>Pteriidae</taxon>
        <taxon>Pinctada</taxon>
    </lineage>
</organism>